<proteinExistence type="predicted"/>
<dbReference type="Proteomes" id="UP000465360">
    <property type="component" value="Unassembled WGS sequence"/>
</dbReference>
<keyword evidence="2" id="KW-1185">Reference proteome</keyword>
<dbReference type="Gene3D" id="3.30.530.20">
    <property type="match status" value="1"/>
</dbReference>
<dbReference type="AlphaFoldDB" id="A0A7I9YKA2"/>
<name>A0A7I9YKA2_MYCBU</name>
<dbReference type="PANTHER" id="PTHR39332:SF7">
    <property type="entry name" value="SRPBCC FAMILY PROTEIN"/>
    <property type="match status" value="1"/>
</dbReference>
<dbReference type="InterPro" id="IPR019587">
    <property type="entry name" value="Polyketide_cyclase/dehydratase"/>
</dbReference>
<sequence length="142" mass="15166">MPTITVSKRLAAPPEAVWATLADFGNVDWIPGVSDVGVEGDGPGMRRLIGTSGGNPVTETLIWIKPEERALSYEITNNPMPVSRFVAVARVSDASDDAGESTVVWEVDYEPTGDDTAARDAIEAIYGLMADWIADYANAHAT</sequence>
<dbReference type="RefSeq" id="WP_163708967.1">
    <property type="nucleotide sequence ID" value="NZ_BLKZ01000001.1"/>
</dbReference>
<evidence type="ECO:0000313" key="1">
    <source>
        <dbReference type="EMBL" id="GFG89115.1"/>
    </source>
</evidence>
<dbReference type="PANTHER" id="PTHR39332">
    <property type="entry name" value="BLL4707 PROTEIN"/>
    <property type="match status" value="1"/>
</dbReference>
<evidence type="ECO:0000313" key="2">
    <source>
        <dbReference type="Proteomes" id="UP000465360"/>
    </source>
</evidence>
<dbReference type="SUPFAM" id="SSF55961">
    <property type="entry name" value="Bet v1-like"/>
    <property type="match status" value="1"/>
</dbReference>
<dbReference type="InterPro" id="IPR023393">
    <property type="entry name" value="START-like_dom_sf"/>
</dbReference>
<gene>
    <name evidence="1" type="ORF">MBOU_11570</name>
</gene>
<dbReference type="EMBL" id="BLKZ01000001">
    <property type="protein sequence ID" value="GFG89115.1"/>
    <property type="molecule type" value="Genomic_DNA"/>
</dbReference>
<dbReference type="CDD" id="cd07821">
    <property type="entry name" value="PYR_PYL_RCAR_like"/>
    <property type="match status" value="1"/>
</dbReference>
<comment type="caution">
    <text evidence="1">The sequence shown here is derived from an EMBL/GenBank/DDBJ whole genome shotgun (WGS) entry which is preliminary data.</text>
</comment>
<dbReference type="Pfam" id="PF10604">
    <property type="entry name" value="Polyketide_cyc2"/>
    <property type="match status" value="1"/>
</dbReference>
<organism evidence="1 2">
    <name type="scientific">Mycobacterium bourgelatii</name>
    <dbReference type="NCBI Taxonomy" id="1273442"/>
    <lineage>
        <taxon>Bacteria</taxon>
        <taxon>Bacillati</taxon>
        <taxon>Actinomycetota</taxon>
        <taxon>Actinomycetes</taxon>
        <taxon>Mycobacteriales</taxon>
        <taxon>Mycobacteriaceae</taxon>
        <taxon>Mycobacterium</taxon>
    </lineage>
</organism>
<accession>A0A7I9YKA2</accession>
<evidence type="ECO:0008006" key="3">
    <source>
        <dbReference type="Google" id="ProtNLM"/>
    </source>
</evidence>
<protein>
    <recommendedName>
        <fullName evidence="3">MxaD family protein</fullName>
    </recommendedName>
</protein>
<reference evidence="1 2" key="1">
    <citation type="journal article" date="2019" name="Emerg. Microbes Infect.">
        <title>Comprehensive subspecies identification of 175 nontuberculous mycobacteria species based on 7547 genomic profiles.</title>
        <authorList>
            <person name="Matsumoto Y."/>
            <person name="Kinjo T."/>
            <person name="Motooka D."/>
            <person name="Nabeya D."/>
            <person name="Jung N."/>
            <person name="Uechi K."/>
            <person name="Horii T."/>
            <person name="Iida T."/>
            <person name="Fujita J."/>
            <person name="Nakamura S."/>
        </authorList>
    </citation>
    <scope>NUCLEOTIDE SEQUENCE [LARGE SCALE GENOMIC DNA]</scope>
    <source>
        <strain evidence="1 2">JCM 30725</strain>
    </source>
</reference>